<feature type="domain" description="Sporulation regulator WhiA C-terminal" evidence="2">
    <location>
        <begin position="222"/>
        <end position="305"/>
    </location>
</feature>
<dbReference type="InterPro" id="IPR018478">
    <property type="entry name" value="Sporu_reg_WhiA_N_dom"/>
</dbReference>
<gene>
    <name evidence="1 5" type="primary">whiA</name>
    <name evidence="5" type="ORF">KQI68_00240</name>
</gene>
<dbReference type="RefSeq" id="WP_216547907.1">
    <property type="nucleotide sequence ID" value="NZ_JAHLQO010000001.1"/>
</dbReference>
<comment type="similarity">
    <text evidence="1">Belongs to the WhiA family.</text>
</comment>
<dbReference type="PANTHER" id="PTHR37307:SF1">
    <property type="entry name" value="CELL DIVISION PROTEIN WHIA-RELATED"/>
    <property type="match status" value="1"/>
</dbReference>
<dbReference type="InterPro" id="IPR003802">
    <property type="entry name" value="Sporulation_regulator_WhiA"/>
</dbReference>
<evidence type="ECO:0000313" key="5">
    <source>
        <dbReference type="EMBL" id="MBU5668259.1"/>
    </source>
</evidence>
<accession>A0ABS6FDK2</accession>
<evidence type="ECO:0000259" key="2">
    <source>
        <dbReference type="Pfam" id="PF02650"/>
    </source>
</evidence>
<dbReference type="EMBL" id="JAHLQO010000001">
    <property type="protein sequence ID" value="MBU5668259.1"/>
    <property type="molecule type" value="Genomic_DNA"/>
</dbReference>
<keyword evidence="6" id="KW-1185">Reference proteome</keyword>
<evidence type="ECO:0000256" key="1">
    <source>
        <dbReference type="HAMAP-Rule" id="MF_01420"/>
    </source>
</evidence>
<dbReference type="Pfam" id="PF02650">
    <property type="entry name" value="HTH_WhiA"/>
    <property type="match status" value="1"/>
</dbReference>
<feature type="domain" description="WhiA LAGLIDADG-like" evidence="4">
    <location>
        <begin position="128"/>
        <end position="219"/>
    </location>
</feature>
<proteinExistence type="inferred from homology"/>
<evidence type="ECO:0000259" key="4">
    <source>
        <dbReference type="Pfam" id="PF14527"/>
    </source>
</evidence>
<dbReference type="InterPro" id="IPR023054">
    <property type="entry name" value="Sporulation_regulator_WhiA_C"/>
</dbReference>
<dbReference type="Proteomes" id="UP000783742">
    <property type="component" value="Unassembled WGS sequence"/>
</dbReference>
<keyword evidence="1" id="KW-0132">Cell division</keyword>
<comment type="function">
    <text evidence="1">Involved in cell division and chromosome segregation.</text>
</comment>
<reference evidence="5 6" key="1">
    <citation type="submission" date="2021-06" db="EMBL/GenBank/DDBJ databases">
        <authorList>
            <person name="Sun Q."/>
            <person name="Li D."/>
        </authorList>
    </citation>
    <scope>NUCLEOTIDE SEQUENCE [LARGE SCALE GENOMIC DNA]</scope>
    <source>
        <strain evidence="5 6">MSJ-1</strain>
    </source>
</reference>
<dbReference type="Pfam" id="PF14527">
    <property type="entry name" value="LAGLIDADG_WhiA"/>
    <property type="match status" value="1"/>
</dbReference>
<comment type="caution">
    <text evidence="5">The sequence shown here is derived from an EMBL/GenBank/DDBJ whole genome shotgun (WGS) entry which is preliminary data.</text>
</comment>
<dbReference type="GO" id="GO:0003677">
    <property type="term" value="F:DNA binding"/>
    <property type="evidence" value="ECO:0007669"/>
    <property type="project" value="UniProtKB-KW"/>
</dbReference>
<feature type="domain" description="Sporulation transcription regulator WhiA N-terminal" evidence="3">
    <location>
        <begin position="24"/>
        <end position="102"/>
    </location>
</feature>
<dbReference type="HAMAP" id="MF_01420">
    <property type="entry name" value="HTH_type_WhiA"/>
    <property type="match status" value="1"/>
</dbReference>
<dbReference type="InterPro" id="IPR039518">
    <property type="entry name" value="WhiA_LAGLIDADG_dom"/>
</dbReference>
<evidence type="ECO:0000259" key="3">
    <source>
        <dbReference type="Pfam" id="PF10298"/>
    </source>
</evidence>
<dbReference type="NCBIfam" id="TIGR00647">
    <property type="entry name" value="DNA_bind_WhiA"/>
    <property type="match status" value="1"/>
</dbReference>
<keyword evidence="1 5" id="KW-0238">DNA-binding</keyword>
<dbReference type="Pfam" id="PF10298">
    <property type="entry name" value="WhiA_N"/>
    <property type="match status" value="1"/>
</dbReference>
<sequence length="315" mass="36401">MSFSSDVKNEVAKIRVEDYNIIISELAGITPMCGVLKYKNFNLSMEYVTENAPVARRIFTFLRKSFGFDVEVRNAKSKQLKKNLYIINVDEDESCRLLLDELKYIRDENVFIKNYRPVEITKSIREKKAYIRGAFLGAGSITNPEKSYHLEFVCSDEENADFLREKINDFGLNSKVTTRKDKYIVYIKEAEQISDFLSVIGAFNSLLKFENIRVLKEMRNNVNRIVNCETANLNKTVKSSLDQVEDIKLIDREIGLENLDDELKLLADIRMNNRSMSLSDIANSLEPKVSKSTINYRFKKLKRIANKLRGVQDAK</sequence>
<keyword evidence="1" id="KW-0131">Cell cycle</keyword>
<name>A0ABS6FDK2_9FIRM</name>
<dbReference type="PANTHER" id="PTHR37307">
    <property type="entry name" value="CELL DIVISION PROTEIN WHIA-RELATED"/>
    <property type="match status" value="1"/>
</dbReference>
<protein>
    <recommendedName>
        <fullName evidence="1">Probable cell division protein WhiA</fullName>
    </recommendedName>
</protein>
<evidence type="ECO:0000313" key="6">
    <source>
        <dbReference type="Proteomes" id="UP000783742"/>
    </source>
</evidence>
<organism evidence="5 6">
    <name type="scientific">Peptoniphilus ovalis</name>
    <dbReference type="NCBI Taxonomy" id="2841503"/>
    <lineage>
        <taxon>Bacteria</taxon>
        <taxon>Bacillati</taxon>
        <taxon>Bacillota</taxon>
        <taxon>Tissierellia</taxon>
        <taxon>Tissierellales</taxon>
        <taxon>Peptoniphilaceae</taxon>
        <taxon>Peptoniphilus</taxon>
    </lineage>
</organism>